<dbReference type="Proteomes" id="UP001221142">
    <property type="component" value="Unassembled WGS sequence"/>
</dbReference>
<dbReference type="GO" id="GO:0000976">
    <property type="term" value="F:transcription cis-regulatory region binding"/>
    <property type="evidence" value="ECO:0007669"/>
    <property type="project" value="TreeGrafter"/>
</dbReference>
<comment type="caution">
    <text evidence="8">The sequence shown here is derived from an EMBL/GenBank/DDBJ whole genome shotgun (WGS) entry which is preliminary data.</text>
</comment>
<evidence type="ECO:0000313" key="9">
    <source>
        <dbReference type="Proteomes" id="UP001221142"/>
    </source>
</evidence>
<dbReference type="PANTHER" id="PTHR31845:SF17">
    <property type="entry name" value="ZN(II)2CYS6 TRANSCRIPTION FACTOR (EUROFUNG)"/>
    <property type="match status" value="1"/>
</dbReference>
<feature type="region of interest" description="Disordered" evidence="6">
    <location>
        <begin position="578"/>
        <end position="597"/>
    </location>
</feature>
<evidence type="ECO:0000256" key="1">
    <source>
        <dbReference type="ARBA" id="ARBA00004123"/>
    </source>
</evidence>
<organism evidence="8 9">
    <name type="scientific">Roridomyces roridus</name>
    <dbReference type="NCBI Taxonomy" id="1738132"/>
    <lineage>
        <taxon>Eukaryota</taxon>
        <taxon>Fungi</taxon>
        <taxon>Dikarya</taxon>
        <taxon>Basidiomycota</taxon>
        <taxon>Agaricomycotina</taxon>
        <taxon>Agaricomycetes</taxon>
        <taxon>Agaricomycetidae</taxon>
        <taxon>Agaricales</taxon>
        <taxon>Marasmiineae</taxon>
        <taxon>Mycenaceae</taxon>
        <taxon>Roridomyces</taxon>
    </lineage>
</organism>
<evidence type="ECO:0000256" key="6">
    <source>
        <dbReference type="SAM" id="MobiDB-lite"/>
    </source>
</evidence>
<dbReference type="GO" id="GO:0008270">
    <property type="term" value="F:zinc ion binding"/>
    <property type="evidence" value="ECO:0007669"/>
    <property type="project" value="InterPro"/>
</dbReference>
<dbReference type="EMBL" id="JARKIF010000010">
    <property type="protein sequence ID" value="KAJ7628763.1"/>
    <property type="molecule type" value="Genomic_DNA"/>
</dbReference>
<evidence type="ECO:0000256" key="5">
    <source>
        <dbReference type="ARBA" id="ARBA00023242"/>
    </source>
</evidence>
<dbReference type="SUPFAM" id="SSF57701">
    <property type="entry name" value="Zn2/Cys6 DNA-binding domain"/>
    <property type="match status" value="1"/>
</dbReference>
<dbReference type="InterPro" id="IPR051089">
    <property type="entry name" value="prtT"/>
</dbReference>
<evidence type="ECO:0000256" key="4">
    <source>
        <dbReference type="ARBA" id="ARBA00023163"/>
    </source>
</evidence>
<feature type="compositionally biased region" description="Polar residues" evidence="6">
    <location>
        <begin position="536"/>
        <end position="552"/>
    </location>
</feature>
<dbReference type="SMART" id="SM00066">
    <property type="entry name" value="GAL4"/>
    <property type="match status" value="1"/>
</dbReference>
<feature type="region of interest" description="Disordered" evidence="6">
    <location>
        <begin position="180"/>
        <end position="202"/>
    </location>
</feature>
<feature type="region of interest" description="Disordered" evidence="6">
    <location>
        <begin position="1"/>
        <end position="22"/>
    </location>
</feature>
<evidence type="ECO:0000256" key="3">
    <source>
        <dbReference type="ARBA" id="ARBA00023125"/>
    </source>
</evidence>
<dbReference type="CDD" id="cd00067">
    <property type="entry name" value="GAL4"/>
    <property type="match status" value="1"/>
</dbReference>
<dbReference type="Gene3D" id="4.10.240.10">
    <property type="entry name" value="Zn(2)-C6 fungal-type DNA-binding domain"/>
    <property type="match status" value="1"/>
</dbReference>
<feature type="region of interest" description="Disordered" evidence="6">
    <location>
        <begin position="344"/>
        <end position="374"/>
    </location>
</feature>
<proteinExistence type="predicted"/>
<evidence type="ECO:0000256" key="2">
    <source>
        <dbReference type="ARBA" id="ARBA00023015"/>
    </source>
</evidence>
<dbReference type="AlphaFoldDB" id="A0AAD7FNA7"/>
<sequence>MSQHQQGAVRDAGVDDGDGSKSPWLPLSRKRVYVACTNCRKVKIRCEYQTDMPGDPGDPCERCKRMNLSCQFLTIQEERPSWAAPKRRLSSFPDTVTTNQNFHQHATIGSSRRARAARFAPTHSVTVDTGPGSLTPSLESEAYGHPAYTQEWYPSFDEVRAPNVLSLLASLSDEGHSATSRKEFTLEAPESSTSQPSDAELCDESSIPSISTFVILLPKIQSSTGNDHTAICPDDASYLQNHVQSGGNACSIHRSIHAEDWIEKHFDSGLLDSIRDAGLGGPIATMVSPEMPGLAVFGTVLDQETLQLAQTLADSSNFPVMVRPVEDDPVVKFDEAARMAFDSDGLEDEMDVDKQSDDVDFSESGDDSEEDEGSYRLDAGAFRLRGGATPGQRTLHGTDDADYIVSTGVDRPDGFHRTRVRLHLRVRSKGLYDMAIFSKTAFKFQTEKSEDPRSLSEPMSRPQLLSCVDLKVETRPSEVLIDRSYSNIGFVVHCSNFIADRECLPRGFDPPSQTITHGTQKSIEHGKSISGGLDNMSPTFSLKASSSRSMGETIQRADNKPAPSCRVKEQVGKEWNSLDKSYSSYGPTETTALLPQR</sequence>
<keyword evidence="9" id="KW-1185">Reference proteome</keyword>
<feature type="domain" description="Zn(2)-C6 fungal-type" evidence="7">
    <location>
        <begin position="35"/>
        <end position="72"/>
    </location>
</feature>
<feature type="region of interest" description="Disordered" evidence="6">
    <location>
        <begin position="528"/>
        <end position="570"/>
    </location>
</feature>
<dbReference type="InterPro" id="IPR036864">
    <property type="entry name" value="Zn2-C6_fun-type_DNA-bd_sf"/>
</dbReference>
<reference evidence="8" key="1">
    <citation type="submission" date="2023-03" db="EMBL/GenBank/DDBJ databases">
        <title>Massive genome expansion in bonnet fungi (Mycena s.s.) driven by repeated elements and novel gene families across ecological guilds.</title>
        <authorList>
            <consortium name="Lawrence Berkeley National Laboratory"/>
            <person name="Harder C.B."/>
            <person name="Miyauchi S."/>
            <person name="Viragh M."/>
            <person name="Kuo A."/>
            <person name="Thoen E."/>
            <person name="Andreopoulos B."/>
            <person name="Lu D."/>
            <person name="Skrede I."/>
            <person name="Drula E."/>
            <person name="Henrissat B."/>
            <person name="Morin E."/>
            <person name="Kohler A."/>
            <person name="Barry K."/>
            <person name="LaButti K."/>
            <person name="Morin E."/>
            <person name="Salamov A."/>
            <person name="Lipzen A."/>
            <person name="Mereny Z."/>
            <person name="Hegedus B."/>
            <person name="Baldrian P."/>
            <person name="Stursova M."/>
            <person name="Weitz H."/>
            <person name="Taylor A."/>
            <person name="Grigoriev I.V."/>
            <person name="Nagy L.G."/>
            <person name="Martin F."/>
            <person name="Kauserud H."/>
        </authorList>
    </citation>
    <scope>NUCLEOTIDE SEQUENCE</scope>
    <source>
        <strain evidence="8">9284</strain>
    </source>
</reference>
<keyword evidence="4" id="KW-0804">Transcription</keyword>
<keyword evidence="2" id="KW-0805">Transcription regulation</keyword>
<evidence type="ECO:0000259" key="7">
    <source>
        <dbReference type="PROSITE" id="PS50048"/>
    </source>
</evidence>
<accession>A0AAD7FNA7</accession>
<keyword evidence="5" id="KW-0539">Nucleus</keyword>
<dbReference type="GO" id="GO:0005634">
    <property type="term" value="C:nucleus"/>
    <property type="evidence" value="ECO:0007669"/>
    <property type="project" value="UniProtKB-SubCell"/>
</dbReference>
<dbReference type="PANTHER" id="PTHR31845">
    <property type="entry name" value="FINGER DOMAIN PROTEIN, PUTATIVE-RELATED"/>
    <property type="match status" value="1"/>
</dbReference>
<dbReference type="GO" id="GO:0000981">
    <property type="term" value="F:DNA-binding transcription factor activity, RNA polymerase II-specific"/>
    <property type="evidence" value="ECO:0007669"/>
    <property type="project" value="InterPro"/>
</dbReference>
<protein>
    <recommendedName>
        <fullName evidence="7">Zn(2)-C6 fungal-type domain-containing protein</fullName>
    </recommendedName>
</protein>
<gene>
    <name evidence="8" type="ORF">FB45DRAFT_919186</name>
</gene>
<keyword evidence="3" id="KW-0238">DNA-binding</keyword>
<feature type="compositionally biased region" description="Acidic residues" evidence="6">
    <location>
        <begin position="358"/>
        <end position="372"/>
    </location>
</feature>
<dbReference type="InterPro" id="IPR001138">
    <property type="entry name" value="Zn2Cys6_DnaBD"/>
</dbReference>
<comment type="subcellular location">
    <subcellularLocation>
        <location evidence="1">Nucleus</location>
    </subcellularLocation>
</comment>
<dbReference type="PROSITE" id="PS50048">
    <property type="entry name" value="ZN2_CY6_FUNGAL_2"/>
    <property type="match status" value="1"/>
</dbReference>
<name>A0AAD7FNA7_9AGAR</name>
<dbReference type="Pfam" id="PF00172">
    <property type="entry name" value="Zn_clus"/>
    <property type="match status" value="1"/>
</dbReference>
<evidence type="ECO:0000313" key="8">
    <source>
        <dbReference type="EMBL" id="KAJ7628763.1"/>
    </source>
</evidence>